<protein>
    <recommendedName>
        <fullName evidence="3">Urease accessory protein UreF</fullName>
    </recommendedName>
</protein>
<comment type="subunit">
    <text evidence="3">UreD, UreF and UreG form a complex that acts as a GTP-hydrolysis-dependent molecular chaperone, activating the urease apoprotein by helping to assemble the nickel containing metallocenter of UreC. The UreE protein probably delivers the nickel.</text>
</comment>
<sequence length="237" mass="27031">MLYNSQDIITTKAFVLSLQLGDSFFPVGGFHHSFGLETYVQEGLIKSGEDLREFLNIIVEKILKHTDFLALYLIHRYTAIEDIESVIRVDQTLTATKSAYETKIASLKMGKTLLSVAVELWENKFIKQYSKRVKHGEAHGNHSSVYGMVTSVLEIPQFHSLILFIYNTVINFISVALKLLLLGQKEAQKIACSLHKIMIKTAEEVMELSEEDIGAFAPAYEIRCMFHERLYSRLFMS</sequence>
<organism evidence="5 6">
    <name type="scientific">Thermodesulfovibrio yellowstonii</name>
    <dbReference type="NCBI Taxonomy" id="28262"/>
    <lineage>
        <taxon>Bacteria</taxon>
        <taxon>Pseudomonadati</taxon>
        <taxon>Nitrospirota</taxon>
        <taxon>Thermodesulfovibrionia</taxon>
        <taxon>Thermodesulfovibrionales</taxon>
        <taxon>Thermodesulfovibrionaceae</taxon>
        <taxon>Thermodesulfovibrio</taxon>
    </lineage>
</organism>
<comment type="subcellular location">
    <subcellularLocation>
        <location evidence="3">Cytoplasm</location>
    </subcellularLocation>
</comment>
<keyword evidence="4" id="KW-1133">Transmembrane helix</keyword>
<keyword evidence="4" id="KW-0472">Membrane</keyword>
<feature type="transmembrane region" description="Helical" evidence="4">
    <location>
        <begin position="158"/>
        <end position="181"/>
    </location>
</feature>
<dbReference type="HAMAP" id="MF_01385">
    <property type="entry name" value="UreF"/>
    <property type="match status" value="1"/>
</dbReference>
<dbReference type="GO" id="GO:0005737">
    <property type="term" value="C:cytoplasm"/>
    <property type="evidence" value="ECO:0007669"/>
    <property type="project" value="UniProtKB-SubCell"/>
</dbReference>
<evidence type="ECO:0000313" key="5">
    <source>
        <dbReference type="EMBL" id="GLI52958.1"/>
    </source>
</evidence>
<comment type="function">
    <text evidence="3">Required for maturation of urease via the functional incorporation of the urease nickel metallocenter.</text>
</comment>
<keyword evidence="4" id="KW-0812">Transmembrane</keyword>
<dbReference type="AlphaFoldDB" id="A0A9W6GD20"/>
<dbReference type="PANTHER" id="PTHR33620">
    <property type="entry name" value="UREASE ACCESSORY PROTEIN F"/>
    <property type="match status" value="1"/>
</dbReference>
<dbReference type="InterPro" id="IPR002639">
    <property type="entry name" value="UreF"/>
</dbReference>
<evidence type="ECO:0000256" key="1">
    <source>
        <dbReference type="ARBA" id="ARBA00022988"/>
    </source>
</evidence>
<keyword evidence="1 3" id="KW-0996">Nickel insertion</keyword>
<dbReference type="Gene3D" id="1.10.4190.10">
    <property type="entry name" value="Urease accessory protein UreF"/>
    <property type="match status" value="1"/>
</dbReference>
<evidence type="ECO:0000313" key="6">
    <source>
        <dbReference type="Proteomes" id="UP001144297"/>
    </source>
</evidence>
<dbReference type="Pfam" id="PF01730">
    <property type="entry name" value="UreF"/>
    <property type="match status" value="1"/>
</dbReference>
<comment type="similarity">
    <text evidence="3">Belongs to the UreF family.</text>
</comment>
<gene>
    <name evidence="3 5" type="primary">ureF</name>
    <name evidence="5" type="ORF">TISLANDTSLP1_06510</name>
</gene>
<dbReference type="GO" id="GO:0016151">
    <property type="term" value="F:nickel cation binding"/>
    <property type="evidence" value="ECO:0007669"/>
    <property type="project" value="UniProtKB-UniRule"/>
</dbReference>
<keyword evidence="3" id="KW-0963">Cytoplasm</keyword>
<reference evidence="5" key="1">
    <citation type="submission" date="2022-12" db="EMBL/GenBank/DDBJ databases">
        <title>Reference genome sequencing for broad-spectrum identification of bacterial and archaeal isolates by mass spectrometry.</title>
        <authorList>
            <person name="Sekiguchi Y."/>
            <person name="Tourlousse D.M."/>
        </authorList>
    </citation>
    <scope>NUCLEOTIDE SEQUENCE</scope>
    <source>
        <strain evidence="5">TSL-P1</strain>
    </source>
</reference>
<dbReference type="PIRSF" id="PIRSF009467">
    <property type="entry name" value="Ureas_acces_UreF"/>
    <property type="match status" value="1"/>
</dbReference>
<dbReference type="Proteomes" id="UP001144297">
    <property type="component" value="Unassembled WGS sequence"/>
</dbReference>
<comment type="caution">
    <text evidence="5">The sequence shown here is derived from an EMBL/GenBank/DDBJ whole genome shotgun (WGS) entry which is preliminary data.</text>
</comment>
<dbReference type="EMBL" id="BSDX01000001">
    <property type="protein sequence ID" value="GLI52958.1"/>
    <property type="molecule type" value="Genomic_DNA"/>
</dbReference>
<dbReference type="InterPro" id="IPR038277">
    <property type="entry name" value="UreF_sf"/>
</dbReference>
<evidence type="ECO:0000256" key="2">
    <source>
        <dbReference type="ARBA" id="ARBA00023186"/>
    </source>
</evidence>
<dbReference type="PANTHER" id="PTHR33620:SF1">
    <property type="entry name" value="UREASE ACCESSORY PROTEIN F"/>
    <property type="match status" value="1"/>
</dbReference>
<proteinExistence type="inferred from homology"/>
<accession>A0A9W6GD20</accession>
<evidence type="ECO:0000256" key="4">
    <source>
        <dbReference type="SAM" id="Phobius"/>
    </source>
</evidence>
<evidence type="ECO:0000256" key="3">
    <source>
        <dbReference type="HAMAP-Rule" id="MF_01385"/>
    </source>
</evidence>
<keyword evidence="6" id="KW-1185">Reference proteome</keyword>
<keyword evidence="2 3" id="KW-0143">Chaperone</keyword>
<name>A0A9W6GD20_9BACT</name>